<organism evidence="1 2">
    <name type="scientific">Sphaerisporangium flaviroseum</name>
    <dbReference type="NCBI Taxonomy" id="509199"/>
    <lineage>
        <taxon>Bacteria</taxon>
        <taxon>Bacillati</taxon>
        <taxon>Actinomycetota</taxon>
        <taxon>Actinomycetes</taxon>
        <taxon>Streptosporangiales</taxon>
        <taxon>Streptosporangiaceae</taxon>
        <taxon>Sphaerisporangium</taxon>
    </lineage>
</organism>
<dbReference type="Proteomes" id="UP001500888">
    <property type="component" value="Unassembled WGS sequence"/>
</dbReference>
<dbReference type="RefSeq" id="WP_344934743.1">
    <property type="nucleotide sequence ID" value="NZ_BAAAZR010000001.1"/>
</dbReference>
<evidence type="ECO:0000313" key="2">
    <source>
        <dbReference type="Proteomes" id="UP001500888"/>
    </source>
</evidence>
<reference evidence="2" key="1">
    <citation type="journal article" date="2019" name="Int. J. Syst. Evol. Microbiol.">
        <title>The Global Catalogue of Microorganisms (GCM) 10K type strain sequencing project: providing services to taxonomists for standard genome sequencing and annotation.</title>
        <authorList>
            <consortium name="The Broad Institute Genomics Platform"/>
            <consortium name="The Broad Institute Genome Sequencing Center for Infectious Disease"/>
            <person name="Wu L."/>
            <person name="Ma J."/>
        </authorList>
    </citation>
    <scope>NUCLEOTIDE SEQUENCE [LARGE SCALE GENOMIC DNA]</scope>
    <source>
        <strain evidence="2">JCM 16908</strain>
    </source>
</reference>
<name>A0ABP7HIW1_9ACTN</name>
<evidence type="ECO:0000313" key="1">
    <source>
        <dbReference type="EMBL" id="GAA3792848.1"/>
    </source>
</evidence>
<comment type="caution">
    <text evidence="1">The sequence shown here is derived from an EMBL/GenBank/DDBJ whole genome shotgun (WGS) entry which is preliminary data.</text>
</comment>
<dbReference type="EMBL" id="BAAAZR010000001">
    <property type="protein sequence ID" value="GAA3792848.1"/>
    <property type="molecule type" value="Genomic_DNA"/>
</dbReference>
<accession>A0ABP7HIW1</accession>
<keyword evidence="2" id="KW-1185">Reference proteome</keyword>
<gene>
    <name evidence="1" type="ORF">GCM10022226_10130</name>
</gene>
<evidence type="ECO:0008006" key="3">
    <source>
        <dbReference type="Google" id="ProtNLM"/>
    </source>
</evidence>
<protein>
    <recommendedName>
        <fullName evidence="3">Deoxyribose-phosphate aldolase</fullName>
    </recommendedName>
</protein>
<proteinExistence type="predicted"/>
<sequence>MDEVGARWLLRDADKITMIRELRKAATSSAAMRRAASAGADAVRCRLKSATAGGV</sequence>